<evidence type="ECO:0000313" key="2">
    <source>
        <dbReference type="EMBL" id="KAL0192875.1"/>
    </source>
</evidence>
<dbReference type="EMBL" id="JAMKFB020000005">
    <property type="protein sequence ID" value="KAL0192875.1"/>
    <property type="molecule type" value="Genomic_DNA"/>
</dbReference>
<dbReference type="InterPro" id="IPR053858">
    <property type="entry name" value="Arb2_dom"/>
</dbReference>
<gene>
    <name evidence="2" type="ORF">M9458_011171</name>
</gene>
<dbReference type="PANTHER" id="PTHR21357">
    <property type="entry name" value="FAM172 FAMILY PROTEIN HOMOLOG CG10038"/>
    <property type="match status" value="1"/>
</dbReference>
<dbReference type="Pfam" id="PF22749">
    <property type="entry name" value="Arb2"/>
    <property type="match status" value="1"/>
</dbReference>
<protein>
    <recommendedName>
        <fullName evidence="1">Arb2 domain-containing protein</fullName>
    </recommendedName>
</protein>
<proteinExistence type="predicted"/>
<reference evidence="2 3" key="1">
    <citation type="submission" date="2024-05" db="EMBL/GenBank/DDBJ databases">
        <title>Genome sequencing and assembly of Indian major carp, Cirrhinus mrigala (Hamilton, 1822).</title>
        <authorList>
            <person name="Mohindra V."/>
            <person name="Chowdhury L.M."/>
            <person name="Lal K."/>
            <person name="Jena J.K."/>
        </authorList>
    </citation>
    <scope>NUCLEOTIDE SEQUENCE [LARGE SCALE GENOMIC DNA]</scope>
    <source>
        <strain evidence="2">CM1030</strain>
        <tissue evidence="2">Blood</tissue>
    </source>
</reference>
<dbReference type="PANTHER" id="PTHR21357:SF6">
    <property type="entry name" value="COTRANSCRIPTIONAL REGULATOR FAM172A HOMOLOG"/>
    <property type="match status" value="1"/>
</dbReference>
<feature type="non-terminal residue" evidence="2">
    <location>
        <position position="1"/>
    </location>
</feature>
<evidence type="ECO:0000313" key="3">
    <source>
        <dbReference type="Proteomes" id="UP001529510"/>
    </source>
</evidence>
<feature type="domain" description="Arb2" evidence="1">
    <location>
        <begin position="1"/>
        <end position="58"/>
    </location>
</feature>
<evidence type="ECO:0000259" key="1">
    <source>
        <dbReference type="Pfam" id="PF22749"/>
    </source>
</evidence>
<dbReference type="InterPro" id="IPR048263">
    <property type="entry name" value="Arb2"/>
</dbReference>
<sequence length="59" mass="6631">DEPKSFIYVSEDALTNPEKIMVLIQGSGVVRAGQWARRLIINEDLDSGTQIPFINRAKE</sequence>
<dbReference type="AlphaFoldDB" id="A0ABD0R598"/>
<organism evidence="2 3">
    <name type="scientific">Cirrhinus mrigala</name>
    <name type="common">Mrigala</name>
    <dbReference type="NCBI Taxonomy" id="683832"/>
    <lineage>
        <taxon>Eukaryota</taxon>
        <taxon>Metazoa</taxon>
        <taxon>Chordata</taxon>
        <taxon>Craniata</taxon>
        <taxon>Vertebrata</taxon>
        <taxon>Euteleostomi</taxon>
        <taxon>Actinopterygii</taxon>
        <taxon>Neopterygii</taxon>
        <taxon>Teleostei</taxon>
        <taxon>Ostariophysi</taxon>
        <taxon>Cypriniformes</taxon>
        <taxon>Cyprinidae</taxon>
        <taxon>Labeoninae</taxon>
        <taxon>Labeonini</taxon>
        <taxon>Cirrhinus</taxon>
    </lineage>
</organism>
<keyword evidence="3" id="KW-1185">Reference proteome</keyword>
<dbReference type="Proteomes" id="UP001529510">
    <property type="component" value="Unassembled WGS sequence"/>
</dbReference>
<name>A0ABD0R598_CIRMR</name>
<feature type="non-terminal residue" evidence="2">
    <location>
        <position position="59"/>
    </location>
</feature>
<accession>A0ABD0R598</accession>
<comment type="caution">
    <text evidence="2">The sequence shown here is derived from an EMBL/GenBank/DDBJ whole genome shotgun (WGS) entry which is preliminary data.</text>
</comment>